<feature type="compositionally biased region" description="Basic and acidic residues" evidence="6">
    <location>
        <begin position="75"/>
        <end position="93"/>
    </location>
</feature>
<comment type="similarity">
    <text evidence="2">Belongs to the methyltransferase superfamily.</text>
</comment>
<evidence type="ECO:0000256" key="4">
    <source>
        <dbReference type="ARBA" id="ARBA00022968"/>
    </source>
</evidence>
<dbReference type="OrthoDB" id="2013972at2759"/>
<evidence type="ECO:0000256" key="3">
    <source>
        <dbReference type="ARBA" id="ARBA00022603"/>
    </source>
</evidence>
<feature type="compositionally biased region" description="Basic and acidic residues" evidence="6">
    <location>
        <begin position="222"/>
        <end position="234"/>
    </location>
</feature>
<accession>A0A8T0G9K3</accession>
<dbReference type="PANTHER" id="PTHR10108:SF1077">
    <property type="entry name" value="METHYLTRANSFERASE PMT27-RELATED"/>
    <property type="match status" value="1"/>
</dbReference>
<evidence type="ECO:0000313" key="9">
    <source>
        <dbReference type="Proteomes" id="UP000822688"/>
    </source>
</evidence>
<feature type="region of interest" description="Disordered" evidence="6">
    <location>
        <begin position="52"/>
        <end position="248"/>
    </location>
</feature>
<feature type="compositionally biased region" description="Polar residues" evidence="6">
    <location>
        <begin position="201"/>
        <end position="211"/>
    </location>
</feature>
<sequence>MAFPKHGRHERRGPSTHVIIFGSIFVAFLLIGAWVYTSPTPIEEVIETKTVSQTSNLDKNGRSEMLEQTRVTSSQREREEEAKELEAEEAKDADSDDKMDEVEDRSEEVTDEPTKREEEGPEVDESTILDKSMEEAKAEEAKAQEAKSEETDDIENVTSKVDNESGDSEAVKKDSKLEVAGKEELLEEKTGKQDAEDLPPTDSTESETNPDSGDDLSSSWKSQDKESKEEKEVIKNNAADEGDPDVVPEVHASEETEAVNPTEEEKKIAEDQKLATTPIVIQEEVAKTEVEKYKWKLCNWSGAQDYIPCLDNKKWLSIHRQRKHYEHRERHCPTREELPKCLVPLPPGYKAHIKWPESRSEAWYDNVPHVGLVQYKKDQNWVKKQGEKLIFPGGGTQFKHGAGHYIDWVQKIYPAIGWGKHTRVLLDVGCGVASFGGYLYDRDVLAMSFAPKDEHEAQVQLALERGIPAFSSVMGTQRLVFPSNSFDVVHCARCRVPWHVDGGMLLLELNRVLRPGGHFLWSATPVYQDLEEDKQIWKDTIAVIEAMGWKMKVKETDEETQIGVAIFQKPLTNEIYETRTVDKPEMCSPENNAHAAWYVKMEACIHKIPDTKRSQWPEEWPLRATAVPSWLDKKDIGLYGKPAPDDFLSDTEHWERVVSKTYMDGLGIDWSTIRNVMDMKAGYGGFAAALVSQKLWVLNIVPITEPDTLPIIYDRGMIGMYHDWCEPHSTYPRTYDLLHADHLISSVKEKKCSIVHLVMEMDRILRPDGWAIFRDEKSNLAEVEEIAKSLHWDIKLTFAKQNEELLAVQKKFWRPDSTS</sequence>
<keyword evidence="4" id="KW-0735">Signal-anchor</keyword>
<protein>
    <submittedName>
        <fullName evidence="8">Uncharacterized protein</fullName>
    </submittedName>
</protein>
<dbReference type="Pfam" id="PF03141">
    <property type="entry name" value="Methyltransf_29"/>
    <property type="match status" value="1"/>
</dbReference>
<keyword evidence="3" id="KW-0808">Transferase</keyword>
<feature type="compositionally biased region" description="Basic and acidic residues" evidence="6">
    <location>
        <begin position="169"/>
        <end position="195"/>
    </location>
</feature>
<dbReference type="GO" id="GO:0008168">
    <property type="term" value="F:methyltransferase activity"/>
    <property type="evidence" value="ECO:0007669"/>
    <property type="project" value="UniProtKB-KW"/>
</dbReference>
<name>A0A8T0G9K3_CERPU</name>
<evidence type="ECO:0000256" key="6">
    <source>
        <dbReference type="SAM" id="MobiDB-lite"/>
    </source>
</evidence>
<evidence type="ECO:0000256" key="7">
    <source>
        <dbReference type="SAM" id="Phobius"/>
    </source>
</evidence>
<keyword evidence="7" id="KW-0472">Membrane</keyword>
<dbReference type="SUPFAM" id="SSF53335">
    <property type="entry name" value="S-adenosyl-L-methionine-dependent methyltransferases"/>
    <property type="match status" value="2"/>
</dbReference>
<reference evidence="8" key="1">
    <citation type="submission" date="2020-06" db="EMBL/GenBank/DDBJ databases">
        <title>WGS assembly of Ceratodon purpureus strain R40.</title>
        <authorList>
            <person name="Carey S.B."/>
            <person name="Jenkins J."/>
            <person name="Shu S."/>
            <person name="Lovell J.T."/>
            <person name="Sreedasyam A."/>
            <person name="Maumus F."/>
            <person name="Tiley G.P."/>
            <person name="Fernandez-Pozo N."/>
            <person name="Barry K."/>
            <person name="Chen C."/>
            <person name="Wang M."/>
            <person name="Lipzen A."/>
            <person name="Daum C."/>
            <person name="Saski C.A."/>
            <person name="Payton A.C."/>
            <person name="Mcbreen J.C."/>
            <person name="Conrad R.E."/>
            <person name="Kollar L.M."/>
            <person name="Olsson S."/>
            <person name="Huttunen S."/>
            <person name="Landis J.B."/>
            <person name="Wickett N.J."/>
            <person name="Johnson M.G."/>
            <person name="Rensing S.A."/>
            <person name="Grimwood J."/>
            <person name="Schmutz J."/>
            <person name="Mcdaniel S.F."/>
        </authorList>
    </citation>
    <scope>NUCLEOTIDE SEQUENCE</scope>
    <source>
        <strain evidence="8">R40</strain>
    </source>
</reference>
<comment type="caution">
    <text evidence="8">The sequence shown here is derived from an EMBL/GenBank/DDBJ whole genome shotgun (WGS) entry which is preliminary data.</text>
</comment>
<dbReference type="EMBL" id="CM026433">
    <property type="protein sequence ID" value="KAG0554548.1"/>
    <property type="molecule type" value="Genomic_DNA"/>
</dbReference>
<gene>
    <name evidence="8" type="ORF">KC19_12G099500</name>
</gene>
<keyword evidence="3" id="KW-0489">Methyltransferase</keyword>
<dbReference type="AlphaFoldDB" id="A0A8T0G9K3"/>
<keyword evidence="7" id="KW-0812">Transmembrane</keyword>
<comment type="subcellular location">
    <subcellularLocation>
        <location evidence="5">Endomembrane system</location>
        <topology evidence="5">Single-pass membrane protein</topology>
    </subcellularLocation>
    <subcellularLocation>
        <location evidence="1">Membrane</location>
        <topology evidence="1">Single-pass type II membrane protein</topology>
    </subcellularLocation>
</comment>
<evidence type="ECO:0000313" key="8">
    <source>
        <dbReference type="EMBL" id="KAG0554548.1"/>
    </source>
</evidence>
<feature type="transmembrane region" description="Helical" evidence="7">
    <location>
        <begin position="18"/>
        <end position="36"/>
    </location>
</feature>
<evidence type="ECO:0000256" key="1">
    <source>
        <dbReference type="ARBA" id="ARBA00004606"/>
    </source>
</evidence>
<keyword evidence="9" id="KW-1185">Reference proteome</keyword>
<dbReference type="InterPro" id="IPR004159">
    <property type="entry name" value="Put_SAM_MeTrfase"/>
</dbReference>
<dbReference type="GO" id="GO:0005802">
    <property type="term" value="C:trans-Golgi network"/>
    <property type="evidence" value="ECO:0007669"/>
    <property type="project" value="TreeGrafter"/>
</dbReference>
<dbReference type="GO" id="GO:0016020">
    <property type="term" value="C:membrane"/>
    <property type="evidence" value="ECO:0007669"/>
    <property type="project" value="UniProtKB-SubCell"/>
</dbReference>
<dbReference type="InterPro" id="IPR029063">
    <property type="entry name" value="SAM-dependent_MTases_sf"/>
</dbReference>
<evidence type="ECO:0000256" key="2">
    <source>
        <dbReference type="ARBA" id="ARBA00008361"/>
    </source>
</evidence>
<keyword evidence="7" id="KW-1133">Transmembrane helix</keyword>
<feature type="compositionally biased region" description="Basic and acidic residues" evidence="6">
    <location>
        <begin position="131"/>
        <end position="149"/>
    </location>
</feature>
<dbReference type="Gene3D" id="3.40.50.150">
    <property type="entry name" value="Vaccinia Virus protein VP39"/>
    <property type="match status" value="1"/>
</dbReference>
<evidence type="ECO:0000256" key="5">
    <source>
        <dbReference type="ARBA" id="ARBA00037847"/>
    </source>
</evidence>
<dbReference type="Proteomes" id="UP000822688">
    <property type="component" value="Chromosome 12"/>
</dbReference>
<feature type="compositionally biased region" description="Acidic residues" evidence="6">
    <location>
        <begin position="94"/>
        <end position="111"/>
    </location>
</feature>
<dbReference type="GO" id="GO:0032259">
    <property type="term" value="P:methylation"/>
    <property type="evidence" value="ECO:0007669"/>
    <property type="project" value="UniProtKB-KW"/>
</dbReference>
<dbReference type="PANTHER" id="PTHR10108">
    <property type="entry name" value="SAM-DEPENDENT METHYLTRANSFERASE"/>
    <property type="match status" value="1"/>
</dbReference>
<organism evidence="8 9">
    <name type="scientific">Ceratodon purpureus</name>
    <name type="common">Fire moss</name>
    <name type="synonym">Dicranum purpureum</name>
    <dbReference type="NCBI Taxonomy" id="3225"/>
    <lineage>
        <taxon>Eukaryota</taxon>
        <taxon>Viridiplantae</taxon>
        <taxon>Streptophyta</taxon>
        <taxon>Embryophyta</taxon>
        <taxon>Bryophyta</taxon>
        <taxon>Bryophytina</taxon>
        <taxon>Bryopsida</taxon>
        <taxon>Dicranidae</taxon>
        <taxon>Pseudoditrichales</taxon>
        <taxon>Ditrichaceae</taxon>
        <taxon>Ceratodon</taxon>
    </lineage>
</organism>
<dbReference type="GO" id="GO:0005768">
    <property type="term" value="C:endosome"/>
    <property type="evidence" value="ECO:0007669"/>
    <property type="project" value="TreeGrafter"/>
</dbReference>
<proteinExistence type="inferred from homology"/>